<sequence length="507" mass="56665">MRYRLPLELELTILELAAPPLAIDSLHDRVAFFINISLVHRSLTAWAQERLRDQFLYTYHRRSDEHERLKARFAAGFGRDRLVRRLYLDLSDLPAHIVSRTRPGTDSVSTAVNGHVCNAISLASVPGGAGGGGTRIQKQGCESIAYYVQNDAAHHDHWELCAMITSYSQALDTLWLKLPPMRLDISALPPPRVLYIDNGAFDGYLWGWFRLLPLSSETVLFLRDIDLTTEQASGRYNTRHIILHDCWATEASLSTVLDRFPQLETVVFFEPEIDDLASVLNALPTPIRRVHILEHNFKISVNQSDPPRVLPHLESFLYTSLSSWVRASRMPADDEPDADALADVQQAIESIIAAPRCTFKNEMSAVARMIRRDPALTPLFVAVGGGVIGALAFAGHYLRNSPDVILRKKTNPEPWNEVAQDKNTKLGSFNPDFWTSRKDMPHPQAIFRAPVDSIETAHTLAATDSGAIASARQQAEANAKQRTMAGFEQQGMKDSTAFDGKERTAEH</sequence>
<reference evidence="3 4" key="1">
    <citation type="submission" date="2020-11" db="EMBL/GenBank/DDBJ databases">
        <title>Kefir isolates.</title>
        <authorList>
            <person name="Marcisauskas S."/>
            <person name="Kim Y."/>
            <person name="Blasche S."/>
        </authorList>
    </citation>
    <scope>NUCLEOTIDE SEQUENCE [LARGE SCALE GENOMIC DNA]</scope>
    <source>
        <strain evidence="3 4">KR</strain>
    </source>
</reference>
<dbReference type="AlphaFoldDB" id="A0A9P6W1R4"/>
<proteinExistence type="predicted"/>
<feature type="region of interest" description="Disordered" evidence="1">
    <location>
        <begin position="471"/>
        <end position="507"/>
    </location>
</feature>
<evidence type="ECO:0000256" key="2">
    <source>
        <dbReference type="SAM" id="Phobius"/>
    </source>
</evidence>
<name>A0A9P6W1R4_RHOMI</name>
<dbReference type="PANTHER" id="PTHR14256">
    <property type="entry name" value="NADH-UBIQUINONE OXIDOREDUCTASE MLRQ SUBUNIT"/>
    <property type="match status" value="1"/>
</dbReference>
<dbReference type="Proteomes" id="UP000777482">
    <property type="component" value="Unassembled WGS sequence"/>
</dbReference>
<evidence type="ECO:0000313" key="3">
    <source>
        <dbReference type="EMBL" id="KAG0660258.1"/>
    </source>
</evidence>
<dbReference type="OrthoDB" id="5511684at2759"/>
<evidence type="ECO:0000313" key="4">
    <source>
        <dbReference type="Proteomes" id="UP000777482"/>
    </source>
</evidence>
<organism evidence="3 4">
    <name type="scientific">Rhodotorula mucilaginosa</name>
    <name type="common">Yeast</name>
    <name type="synonym">Rhodotorula rubra</name>
    <dbReference type="NCBI Taxonomy" id="5537"/>
    <lineage>
        <taxon>Eukaryota</taxon>
        <taxon>Fungi</taxon>
        <taxon>Dikarya</taxon>
        <taxon>Basidiomycota</taxon>
        <taxon>Pucciniomycotina</taxon>
        <taxon>Microbotryomycetes</taxon>
        <taxon>Sporidiobolales</taxon>
        <taxon>Sporidiobolaceae</taxon>
        <taxon>Rhodotorula</taxon>
    </lineage>
</organism>
<keyword evidence="4" id="KW-1185">Reference proteome</keyword>
<evidence type="ECO:0000256" key="1">
    <source>
        <dbReference type="SAM" id="MobiDB-lite"/>
    </source>
</evidence>
<dbReference type="InterPro" id="IPR010530">
    <property type="entry name" value="B12D"/>
</dbReference>
<keyword evidence="2" id="KW-0812">Transmembrane</keyword>
<comment type="caution">
    <text evidence="3">The sequence shown here is derived from an EMBL/GenBank/DDBJ whole genome shotgun (WGS) entry which is preliminary data.</text>
</comment>
<feature type="transmembrane region" description="Helical" evidence="2">
    <location>
        <begin position="379"/>
        <end position="398"/>
    </location>
</feature>
<dbReference type="EMBL" id="PUHQ01000046">
    <property type="protein sequence ID" value="KAG0660258.1"/>
    <property type="molecule type" value="Genomic_DNA"/>
</dbReference>
<keyword evidence="2" id="KW-1133">Transmembrane helix</keyword>
<gene>
    <name evidence="3" type="primary">NDUFA4</name>
    <name evidence="3" type="ORF">C6P46_004712</name>
</gene>
<dbReference type="Pfam" id="PF06522">
    <property type="entry name" value="B12D"/>
    <property type="match status" value="1"/>
</dbReference>
<keyword evidence="2" id="KW-0472">Membrane</keyword>
<accession>A0A9P6W1R4</accession>
<protein>
    <submittedName>
        <fullName evidence="3">NADH dehydrogenase 1 alpha subcomplex subunit 4 ndufa4</fullName>
    </submittedName>
</protein>
<dbReference type="PANTHER" id="PTHR14256:SF1">
    <property type="entry name" value="GEO09626P1"/>
    <property type="match status" value="1"/>
</dbReference>